<feature type="transmembrane region" description="Helical" evidence="17">
    <location>
        <begin position="296"/>
        <end position="320"/>
    </location>
</feature>
<evidence type="ECO:0000256" key="6">
    <source>
        <dbReference type="ARBA" id="ARBA00022777"/>
    </source>
</evidence>
<keyword evidence="7 16" id="KW-0067">ATP-binding</keyword>
<dbReference type="CDD" id="cd04591">
    <property type="entry name" value="CBS_pair_voltage-gated_CLC_euk_bac"/>
    <property type="match status" value="1"/>
</dbReference>
<evidence type="ECO:0000256" key="17">
    <source>
        <dbReference type="RuleBase" id="RU361221"/>
    </source>
</evidence>
<dbReference type="FunFam" id="1.10.3080.10:FF:000011">
    <property type="entry name" value="Chloride channel protein"/>
    <property type="match status" value="1"/>
</dbReference>
<keyword evidence="10 17" id="KW-0472">Membrane</keyword>
<dbReference type="GO" id="GO:0004715">
    <property type="term" value="F:non-membrane spanning protein tyrosine kinase activity"/>
    <property type="evidence" value="ECO:0007669"/>
    <property type="project" value="UniProtKB-EC"/>
</dbReference>
<dbReference type="PROSITE" id="PS51371">
    <property type="entry name" value="CBS"/>
    <property type="match status" value="2"/>
</dbReference>
<dbReference type="PROSITE" id="PS00109">
    <property type="entry name" value="PROTEIN_KINASE_TYR"/>
    <property type="match status" value="1"/>
</dbReference>
<evidence type="ECO:0000256" key="7">
    <source>
        <dbReference type="ARBA" id="ARBA00022840"/>
    </source>
</evidence>
<keyword evidence="12 17" id="KW-0868">Chloride</keyword>
<dbReference type="FunFam" id="3.10.580.20:FF:000004">
    <property type="entry name" value="Chloride channel protein"/>
    <property type="match status" value="1"/>
</dbReference>
<dbReference type="EC" id="2.7.10.2" evidence="18"/>
<keyword evidence="19" id="KW-0175">Coiled coil</keyword>
<dbReference type="GO" id="GO:0005524">
    <property type="term" value="F:ATP binding"/>
    <property type="evidence" value="ECO:0007669"/>
    <property type="project" value="UniProtKB-UniRule"/>
</dbReference>
<feature type="transmembrane region" description="Helical" evidence="17">
    <location>
        <begin position="412"/>
        <end position="429"/>
    </location>
</feature>
<dbReference type="SMART" id="SM00116">
    <property type="entry name" value="CBS"/>
    <property type="match status" value="2"/>
</dbReference>
<keyword evidence="6 18" id="KW-0418">Kinase</keyword>
<feature type="coiled-coil region" evidence="19">
    <location>
        <begin position="774"/>
        <end position="801"/>
    </location>
</feature>
<evidence type="ECO:0000256" key="4">
    <source>
        <dbReference type="ARBA" id="ARBA00022692"/>
    </source>
</evidence>
<feature type="transmembrane region" description="Helical" evidence="17">
    <location>
        <begin position="332"/>
        <end position="349"/>
    </location>
</feature>
<dbReference type="InterPro" id="IPR036860">
    <property type="entry name" value="SH2_dom_sf"/>
</dbReference>
<dbReference type="GO" id="GO:0008021">
    <property type="term" value="C:synaptic vesicle"/>
    <property type="evidence" value="ECO:0007669"/>
    <property type="project" value="TreeGrafter"/>
</dbReference>
<evidence type="ECO:0000256" key="9">
    <source>
        <dbReference type="ARBA" id="ARBA00023065"/>
    </source>
</evidence>
<feature type="transmembrane region" description="Helical" evidence="17">
    <location>
        <begin position="536"/>
        <end position="555"/>
    </location>
</feature>
<organism evidence="24 25">
    <name type="scientific">Caenorhabditis bovis</name>
    <dbReference type="NCBI Taxonomy" id="2654633"/>
    <lineage>
        <taxon>Eukaryota</taxon>
        <taxon>Metazoa</taxon>
        <taxon>Ecdysozoa</taxon>
        <taxon>Nematoda</taxon>
        <taxon>Chromadorea</taxon>
        <taxon>Rhabditida</taxon>
        <taxon>Rhabditina</taxon>
        <taxon>Rhabditomorpha</taxon>
        <taxon>Rhabditoidea</taxon>
        <taxon>Rhabditidae</taxon>
        <taxon>Peloderinae</taxon>
        <taxon>Caenorhabditis</taxon>
    </lineage>
</organism>
<evidence type="ECO:0000256" key="14">
    <source>
        <dbReference type="PROSITE-ProRule" id="PRU00191"/>
    </source>
</evidence>
<evidence type="ECO:0000256" key="1">
    <source>
        <dbReference type="ARBA" id="ARBA00004337"/>
    </source>
</evidence>
<dbReference type="SMART" id="SM00219">
    <property type="entry name" value="TyrKc"/>
    <property type="match status" value="1"/>
</dbReference>
<evidence type="ECO:0000313" key="24">
    <source>
        <dbReference type="EMBL" id="CAB3405309.1"/>
    </source>
</evidence>
<dbReference type="Gene3D" id="1.10.3080.10">
    <property type="entry name" value="Clc chloride channel"/>
    <property type="match status" value="1"/>
</dbReference>
<dbReference type="InterPro" id="IPR020635">
    <property type="entry name" value="Tyr_kinase_cat_dom"/>
</dbReference>
<dbReference type="SUPFAM" id="SSF55550">
    <property type="entry name" value="SH2 domain"/>
    <property type="match status" value="1"/>
</dbReference>
<sequence length="1308" mass="145840">MDRGRSGRDPPTDDVELASSNAATVHHDSTGSSIDFNPFSAVLDRHKNDDDDALPAFDMMNSPIFSKYGDFHTIDWQRDLARDRLRHKMIARKKVDFPLGLLQSGWDAGAGWICVLFVGLASGATAGIIDIGARWMSDLKTGVCADRFWLDKEHCCWSSNDTFYKDDDCKAWTKWPWMLNYYNSASLLFVILEWMFYIGWAVGMATLAVLLVKVFAPYACGSGIPEIKCILSGFVIRGYLGKWTFIIKSVGLILSSASGLSLGKEGPMVHLACCIGNIFSYLFPKYGLNEAKKREILSASAAAGVSVAFGAPIGGVLFSLEEASYYFPLKTMWRSFFCALVAGIILRFVNPFGSNQTSLFHVDYMMKWTFIELVPFAILGLFGGILGSMFIFGNIKWSKFRKNSKSLGGNPIYEVMIITFITAAIAYFNPFTKKSAASMIQQLFDRCEDHVEDDDLCDQNRIGAAFGQLLWALVFKFVITIFTFGIKVPCGLFVPSIAMGAISGRMLGILVGEVFQRIQSQADHSDYFTCQVGKDCVMPGLYAMVGAAAVLGGVTRMTVSLVVIMFELTGSLEFIVPTMVATMFSKWIGDGISKMGIYEAHIELNGYPFLDSKGEYPYSTVASQAMRPSINRPPSDDMAMSDLRELKNELSVITEHGMTLGDIESLLRQTDFNGYPVVVSQNSMHLVGFVTRRDIYLALHTARKTQPYVVTNSIAYFTDQIPEAQPGAPAPLRLRKILDMAPMTVTDQTPMETVIDMFRKLGLRQVLVTKNGKVLGIITKKDILQEKLKEMQNEGSEAKTKIEDGGKKEEYAKNVLSTYTWYHGTMLKENAEPLLKWHNSFVVRRSEDESGVKVFCISLNLKQTISHIAFRFENNKWSCPRLLQSAGAKVENREFDHLHELINFWSTTEKGCIPIPRPNDILQHHMITVETKLGSGAFGDVWKGVLKKSKDGEGKECAVKMIKGDLKRKQMKEFFHEAYIMSLFDHDNVIRYYGTACLADPVMCVMELVTKGNVRSFCRHTPDASVNRFTAIAADIVSGMTHIASKSVIHRDLAARNCLIGGDDVVKISDFGLSVQATEVKVANLKQAPIRWLSPETLNKGIFSEKTDVWSFGVVLWEIFSRCATKPLSDMSNKTVMKTVKDGELPHKPPPLMPQSMADIMTECFKKNADERPTFAQLKPKLKKLAEQKDDGGEKGKEEKEAVTKMAKAKEKDKNSAEKDKTILLDSKAKFSRMVTKTILQLGRRNSKSAEDDPKTFEAKSVEMKKPAKKAVGDAKVKNPIATAVKKNVEKQNVAKLDKSNEAKRKNK</sequence>
<dbReference type="Pfam" id="PF00571">
    <property type="entry name" value="CBS"/>
    <property type="match status" value="2"/>
</dbReference>
<reference evidence="24 25" key="1">
    <citation type="submission" date="2020-04" db="EMBL/GenBank/DDBJ databases">
        <authorList>
            <person name="Laetsch R D."/>
            <person name="Stevens L."/>
            <person name="Kumar S."/>
            <person name="Blaxter L. M."/>
        </authorList>
    </citation>
    <scope>NUCLEOTIDE SEQUENCE [LARGE SCALE GENOMIC DNA]</scope>
</reference>
<protein>
    <recommendedName>
        <fullName evidence="17 18">Multifunctional fusion protein</fullName>
    </recommendedName>
    <domain>
        <recommendedName>
            <fullName evidence="18">Tyrosine-protein kinase</fullName>
            <ecNumber evidence="18">2.7.10.2</ecNumber>
        </recommendedName>
    </domain>
    <domain>
        <recommendedName>
            <fullName evidence="17">Chloride channel protein</fullName>
        </recommendedName>
    </domain>
</protein>
<keyword evidence="9 17" id="KW-0406">Ion transport</keyword>
<dbReference type="OrthoDB" id="44789at2759"/>
<comment type="similarity">
    <text evidence="17">Belongs to the chloride channel (TC 2.A.49) family.</text>
</comment>
<dbReference type="PRINTS" id="PR00762">
    <property type="entry name" value="CLCHANNEL"/>
</dbReference>
<name>A0A8S1ETH1_9PELO</name>
<dbReference type="InterPro" id="IPR000980">
    <property type="entry name" value="SH2"/>
</dbReference>
<gene>
    <name evidence="24" type="ORF">CBOVIS_LOCUS7523</name>
</gene>
<keyword evidence="15" id="KW-0129">CBS domain</keyword>
<dbReference type="CDD" id="cd03684">
    <property type="entry name" value="ClC_3_like"/>
    <property type="match status" value="1"/>
</dbReference>
<dbReference type="Pfam" id="PF07714">
    <property type="entry name" value="PK_Tyr_Ser-Thr"/>
    <property type="match status" value="1"/>
</dbReference>
<dbReference type="SUPFAM" id="SSF54631">
    <property type="entry name" value="CBS-domain pair"/>
    <property type="match status" value="1"/>
</dbReference>
<dbReference type="PANTHER" id="PTHR45711:SF6">
    <property type="entry name" value="CHLORIDE CHANNEL PROTEIN"/>
    <property type="match status" value="1"/>
</dbReference>
<dbReference type="SMART" id="SM00252">
    <property type="entry name" value="SH2"/>
    <property type="match status" value="1"/>
</dbReference>
<dbReference type="InterPro" id="IPR000644">
    <property type="entry name" value="CBS_dom"/>
</dbReference>
<accession>A0A8S1ETH1</accession>
<feature type="domain" description="CBS" evidence="23">
    <location>
        <begin position="646"/>
        <end position="705"/>
    </location>
</feature>
<evidence type="ECO:0000259" key="21">
    <source>
        <dbReference type="PROSITE" id="PS50001"/>
    </source>
</evidence>
<proteinExistence type="inferred from homology"/>
<keyword evidence="11 18" id="KW-0829">Tyrosine-protein kinase</keyword>
<dbReference type="Proteomes" id="UP000494206">
    <property type="component" value="Unassembled WGS sequence"/>
</dbReference>
<feature type="transmembrane region" description="Helical" evidence="17">
    <location>
        <begin position="109"/>
        <end position="129"/>
    </location>
</feature>
<dbReference type="GO" id="GO:0010008">
    <property type="term" value="C:endosome membrane"/>
    <property type="evidence" value="ECO:0007669"/>
    <property type="project" value="UniProtKB-SubCell"/>
</dbReference>
<comment type="catalytic activity">
    <reaction evidence="13 18">
        <text>L-tyrosyl-[protein] + ATP = O-phospho-L-tyrosyl-[protein] + ADP + H(+)</text>
        <dbReference type="Rhea" id="RHEA:10596"/>
        <dbReference type="Rhea" id="RHEA-COMP:10136"/>
        <dbReference type="Rhea" id="RHEA-COMP:20101"/>
        <dbReference type="ChEBI" id="CHEBI:15378"/>
        <dbReference type="ChEBI" id="CHEBI:30616"/>
        <dbReference type="ChEBI" id="CHEBI:46858"/>
        <dbReference type="ChEBI" id="CHEBI:61978"/>
        <dbReference type="ChEBI" id="CHEBI:456216"/>
        <dbReference type="EC" id="2.7.10.2"/>
    </reaction>
</comment>
<dbReference type="GO" id="GO:0005247">
    <property type="term" value="F:voltage-gated chloride channel activity"/>
    <property type="evidence" value="ECO:0007669"/>
    <property type="project" value="TreeGrafter"/>
</dbReference>
<feature type="domain" description="CBS" evidence="23">
    <location>
        <begin position="738"/>
        <end position="794"/>
    </location>
</feature>
<dbReference type="PANTHER" id="PTHR45711">
    <property type="entry name" value="CHLORIDE CHANNEL PROTEIN"/>
    <property type="match status" value="1"/>
</dbReference>
<evidence type="ECO:0000259" key="22">
    <source>
        <dbReference type="PROSITE" id="PS50011"/>
    </source>
</evidence>
<dbReference type="Gene3D" id="3.30.505.10">
    <property type="entry name" value="SH2 domain"/>
    <property type="match status" value="1"/>
</dbReference>
<dbReference type="EMBL" id="CADEPM010000004">
    <property type="protein sequence ID" value="CAB3405309.1"/>
    <property type="molecule type" value="Genomic_DNA"/>
</dbReference>
<evidence type="ECO:0000256" key="20">
    <source>
        <dbReference type="SAM" id="MobiDB-lite"/>
    </source>
</evidence>
<evidence type="ECO:0000256" key="15">
    <source>
        <dbReference type="PROSITE-ProRule" id="PRU00703"/>
    </source>
</evidence>
<dbReference type="SUPFAM" id="SSF81340">
    <property type="entry name" value="Clc chloride channel"/>
    <property type="match status" value="1"/>
</dbReference>
<evidence type="ECO:0000256" key="3">
    <source>
        <dbReference type="ARBA" id="ARBA00022679"/>
    </source>
</evidence>
<dbReference type="InterPro" id="IPR014743">
    <property type="entry name" value="Cl-channel_core"/>
</dbReference>
<dbReference type="GO" id="GO:0005886">
    <property type="term" value="C:plasma membrane"/>
    <property type="evidence" value="ECO:0007669"/>
    <property type="project" value="TreeGrafter"/>
</dbReference>
<feature type="compositionally biased region" description="Basic and acidic residues" evidence="20">
    <location>
        <begin position="1184"/>
        <end position="1217"/>
    </location>
</feature>
<dbReference type="Pfam" id="PF00017">
    <property type="entry name" value="SH2"/>
    <property type="match status" value="1"/>
</dbReference>
<evidence type="ECO:0000256" key="12">
    <source>
        <dbReference type="ARBA" id="ARBA00023214"/>
    </source>
</evidence>
<feature type="region of interest" description="Disordered" evidence="20">
    <location>
        <begin position="1242"/>
        <end position="1275"/>
    </location>
</feature>
<evidence type="ECO:0000313" key="25">
    <source>
        <dbReference type="Proteomes" id="UP000494206"/>
    </source>
</evidence>
<keyword evidence="2 17" id="KW-0813">Transport</keyword>
<dbReference type="InterPro" id="IPR046342">
    <property type="entry name" value="CBS_dom_sf"/>
</dbReference>
<dbReference type="SUPFAM" id="SSF56112">
    <property type="entry name" value="Protein kinase-like (PK-like)"/>
    <property type="match status" value="1"/>
</dbReference>
<feature type="compositionally biased region" description="Basic and acidic residues" evidence="20">
    <location>
        <begin position="1248"/>
        <end position="1275"/>
    </location>
</feature>
<feature type="transmembrane region" description="Helical" evidence="17">
    <location>
        <begin position="187"/>
        <end position="209"/>
    </location>
</feature>
<dbReference type="InterPro" id="IPR001807">
    <property type="entry name" value="ClC"/>
</dbReference>
<dbReference type="InterPro" id="IPR008266">
    <property type="entry name" value="Tyr_kinase_AS"/>
</dbReference>
<comment type="caution">
    <text evidence="24">The sequence shown here is derived from an EMBL/GenBank/DDBJ whole genome shotgun (WGS) entry which is preliminary data.</text>
</comment>
<evidence type="ECO:0000256" key="13">
    <source>
        <dbReference type="ARBA" id="ARBA00051245"/>
    </source>
</evidence>
<evidence type="ECO:0000256" key="2">
    <source>
        <dbReference type="ARBA" id="ARBA00022448"/>
    </source>
</evidence>
<keyword evidence="25" id="KW-1185">Reference proteome</keyword>
<evidence type="ECO:0000259" key="23">
    <source>
        <dbReference type="PROSITE" id="PS51371"/>
    </source>
</evidence>
<feature type="compositionally biased region" description="Basic and acidic residues" evidence="20">
    <location>
        <begin position="1"/>
        <end position="11"/>
    </location>
</feature>
<dbReference type="PROSITE" id="PS50011">
    <property type="entry name" value="PROTEIN_KINASE_DOM"/>
    <property type="match status" value="1"/>
</dbReference>
<feature type="transmembrane region" description="Helical" evidence="17">
    <location>
        <begin position="243"/>
        <end position="262"/>
    </location>
</feature>
<keyword evidence="3 18" id="KW-0808">Transferase</keyword>
<dbReference type="PRINTS" id="PR00109">
    <property type="entry name" value="TYRKINASE"/>
</dbReference>
<dbReference type="CDD" id="cd00192">
    <property type="entry name" value="PTKc"/>
    <property type="match status" value="1"/>
</dbReference>
<evidence type="ECO:0000256" key="19">
    <source>
        <dbReference type="SAM" id="Coils"/>
    </source>
</evidence>
<dbReference type="PROSITE" id="PS50001">
    <property type="entry name" value="SH2"/>
    <property type="match status" value="1"/>
</dbReference>
<dbReference type="Gene3D" id="3.90.1280.20">
    <property type="match status" value="1"/>
</dbReference>
<dbReference type="InterPro" id="IPR001245">
    <property type="entry name" value="Ser-Thr/Tyr_kinase_cat_dom"/>
</dbReference>
<feature type="domain" description="SH2" evidence="21">
    <location>
        <begin position="821"/>
        <end position="919"/>
    </location>
</feature>
<dbReference type="InterPro" id="IPR017441">
    <property type="entry name" value="Protein_kinase_ATP_BS"/>
</dbReference>
<evidence type="ECO:0000256" key="16">
    <source>
        <dbReference type="PROSITE-ProRule" id="PRU10141"/>
    </source>
</evidence>
<keyword evidence="4 17" id="KW-0812">Transmembrane</keyword>
<feature type="transmembrane region" description="Helical" evidence="17">
    <location>
        <begin position="469"/>
        <end position="486"/>
    </location>
</feature>
<feature type="transmembrane region" description="Helical" evidence="17">
    <location>
        <begin position="268"/>
        <end position="284"/>
    </location>
</feature>
<feature type="binding site" evidence="16">
    <location>
        <position position="960"/>
    </location>
    <ligand>
        <name>ATP</name>
        <dbReference type="ChEBI" id="CHEBI:30616"/>
    </ligand>
</feature>
<feature type="transmembrane region" description="Helical" evidence="17">
    <location>
        <begin position="561"/>
        <end position="584"/>
    </location>
</feature>
<evidence type="ECO:0000256" key="18">
    <source>
        <dbReference type="RuleBase" id="RU362096"/>
    </source>
</evidence>
<comment type="similarity">
    <text evidence="18">Belongs to the protein kinase superfamily. Tyr protein kinase family.</text>
</comment>
<dbReference type="GO" id="GO:0005769">
    <property type="term" value="C:early endosome"/>
    <property type="evidence" value="ECO:0007669"/>
    <property type="project" value="TreeGrafter"/>
</dbReference>
<feature type="transmembrane region" description="Helical" evidence="17">
    <location>
        <begin position="370"/>
        <end position="392"/>
    </location>
</feature>
<dbReference type="GO" id="GO:0005794">
    <property type="term" value="C:Golgi apparatus"/>
    <property type="evidence" value="ECO:0007669"/>
    <property type="project" value="TreeGrafter"/>
</dbReference>
<comment type="subcellular location">
    <subcellularLocation>
        <location evidence="1">Endosome membrane</location>
        <topology evidence="1">Multi-pass membrane protein</topology>
    </subcellularLocation>
    <subcellularLocation>
        <location evidence="17">Membrane</location>
        <topology evidence="17">Multi-pass membrane protein</topology>
    </subcellularLocation>
</comment>
<dbReference type="InterPro" id="IPR011009">
    <property type="entry name" value="Kinase-like_dom_sf"/>
</dbReference>
<feature type="domain" description="Protein kinase" evidence="22">
    <location>
        <begin position="927"/>
        <end position="1182"/>
    </location>
</feature>
<keyword evidence="5 16" id="KW-0547">Nucleotide-binding</keyword>
<dbReference type="Gene3D" id="3.10.580.20">
    <property type="match status" value="1"/>
</dbReference>
<dbReference type="Gene3D" id="1.10.510.10">
    <property type="entry name" value="Transferase(Phosphotransferase) domain 1"/>
    <property type="match status" value="1"/>
</dbReference>
<keyword evidence="8 17" id="KW-1133">Transmembrane helix</keyword>
<evidence type="ECO:0000256" key="8">
    <source>
        <dbReference type="ARBA" id="ARBA00022989"/>
    </source>
</evidence>
<dbReference type="InterPro" id="IPR000719">
    <property type="entry name" value="Prot_kinase_dom"/>
</dbReference>
<evidence type="ECO:0000256" key="5">
    <source>
        <dbReference type="ARBA" id="ARBA00022741"/>
    </source>
</evidence>
<evidence type="ECO:0000256" key="11">
    <source>
        <dbReference type="ARBA" id="ARBA00023137"/>
    </source>
</evidence>
<evidence type="ECO:0000256" key="10">
    <source>
        <dbReference type="ARBA" id="ARBA00023136"/>
    </source>
</evidence>
<dbReference type="Pfam" id="PF00654">
    <property type="entry name" value="Voltage_CLC"/>
    <property type="match status" value="1"/>
</dbReference>
<dbReference type="Gene3D" id="3.30.200.20">
    <property type="entry name" value="Phosphorylase Kinase, domain 1"/>
    <property type="match status" value="1"/>
</dbReference>
<dbReference type="PROSITE" id="PS00107">
    <property type="entry name" value="PROTEIN_KINASE_ATP"/>
    <property type="match status" value="1"/>
</dbReference>
<feature type="region of interest" description="Disordered" evidence="20">
    <location>
        <begin position="1183"/>
        <end position="1217"/>
    </location>
</feature>
<keyword evidence="14" id="KW-0727">SH2 domain</keyword>
<feature type="region of interest" description="Disordered" evidence="20">
    <location>
        <begin position="1"/>
        <end position="29"/>
    </location>
</feature>